<accession>A0ABU9ZAX8</accession>
<dbReference type="RefSeq" id="WP_200671926.1">
    <property type="nucleotide sequence ID" value="NZ_JACWCW010000097.1"/>
</dbReference>
<organism evidence="1 2">
    <name type="scientific">Methylorubrum rhodesianum</name>
    <dbReference type="NCBI Taxonomy" id="29427"/>
    <lineage>
        <taxon>Bacteria</taxon>
        <taxon>Pseudomonadati</taxon>
        <taxon>Pseudomonadota</taxon>
        <taxon>Alphaproteobacteria</taxon>
        <taxon>Hyphomicrobiales</taxon>
        <taxon>Methylobacteriaceae</taxon>
        <taxon>Methylorubrum</taxon>
    </lineage>
</organism>
<name>A0ABU9ZAX8_9HYPH</name>
<proteinExistence type="predicted"/>
<dbReference type="Proteomes" id="UP001404845">
    <property type="component" value="Unassembled WGS sequence"/>
</dbReference>
<keyword evidence="2" id="KW-1185">Reference proteome</keyword>
<protein>
    <submittedName>
        <fullName evidence="1">Uncharacterized protein</fullName>
    </submittedName>
</protein>
<evidence type="ECO:0000313" key="2">
    <source>
        <dbReference type="Proteomes" id="UP001404845"/>
    </source>
</evidence>
<comment type="caution">
    <text evidence="1">The sequence shown here is derived from an EMBL/GenBank/DDBJ whole genome shotgun (WGS) entry which is preliminary data.</text>
</comment>
<dbReference type="EMBL" id="JAQYXL010000001">
    <property type="protein sequence ID" value="MEN3228279.1"/>
    <property type="molecule type" value="Genomic_DNA"/>
</dbReference>
<reference evidence="1 2" key="1">
    <citation type="journal article" date="2023" name="PLoS ONE">
        <title>Complete genome assembly of Hawai'i environmental nontuberculous mycobacteria reveals unexpected co-isolation with methylobacteria.</title>
        <authorList>
            <person name="Hendrix J."/>
            <person name="Epperson L.E."/>
            <person name="Tong E.I."/>
            <person name="Chan Y.L."/>
            <person name="Hasan N.A."/>
            <person name="Dawrs S.N."/>
            <person name="Norton G.J."/>
            <person name="Virdi R."/>
            <person name="Crooks J.L."/>
            <person name="Chan E.D."/>
            <person name="Honda J.R."/>
            <person name="Strong M."/>
        </authorList>
    </citation>
    <scope>NUCLEOTIDE SEQUENCE [LARGE SCALE GENOMIC DNA]</scope>
    <source>
        <strain evidence="1 2">NJH_HI01</strain>
    </source>
</reference>
<gene>
    <name evidence="1" type="ORF">PUR21_11625</name>
</gene>
<sequence>MNDQVTAPAVAPEQDGGAAEELSYCLRQQQLTAEYGHFALRTHYVAAPLQKAMCMCTLGLRSEFCKAIGYLPDEGQFIVRAGVCWNPGVVGRAQYLTSSDIWAAAGQGPDGTRP</sequence>
<evidence type="ECO:0000313" key="1">
    <source>
        <dbReference type="EMBL" id="MEN3228279.1"/>
    </source>
</evidence>